<reference evidence="5 6" key="1">
    <citation type="submission" date="2020-03" db="EMBL/GenBank/DDBJ databases">
        <title>Nocardioides sp. nov., isolated from fish.</title>
        <authorList>
            <person name="Hyun D.-W."/>
            <person name="Bae J.-W."/>
        </authorList>
    </citation>
    <scope>NUCLEOTIDE SEQUENCE [LARGE SCALE GENOMIC DNA]</scope>
    <source>
        <strain evidence="5 6">HDW12A</strain>
    </source>
</reference>
<dbReference type="NCBIfam" id="TIGR00229">
    <property type="entry name" value="sensory_box"/>
    <property type="match status" value="1"/>
</dbReference>
<dbReference type="InterPro" id="IPR035965">
    <property type="entry name" value="PAS-like_dom_sf"/>
</dbReference>
<gene>
    <name evidence="5" type="ORF">G7071_03930</name>
</gene>
<evidence type="ECO:0000259" key="2">
    <source>
        <dbReference type="PROSITE" id="PS50112"/>
    </source>
</evidence>
<dbReference type="Pfam" id="PF08448">
    <property type="entry name" value="PAS_4"/>
    <property type="match status" value="1"/>
</dbReference>
<keyword evidence="1" id="KW-0472">Membrane</keyword>
<proteinExistence type="predicted"/>
<feature type="transmembrane region" description="Helical" evidence="1">
    <location>
        <begin position="126"/>
        <end position="144"/>
    </location>
</feature>
<dbReference type="NCBIfam" id="TIGR00254">
    <property type="entry name" value="GGDEF"/>
    <property type="match status" value="1"/>
</dbReference>
<feature type="transmembrane region" description="Helical" evidence="1">
    <location>
        <begin position="101"/>
        <end position="119"/>
    </location>
</feature>
<dbReference type="CDD" id="cd01948">
    <property type="entry name" value="EAL"/>
    <property type="match status" value="1"/>
</dbReference>
<dbReference type="SUPFAM" id="SSF141868">
    <property type="entry name" value="EAL domain-like"/>
    <property type="match status" value="1"/>
</dbReference>
<feature type="domain" description="GGDEF" evidence="4">
    <location>
        <begin position="346"/>
        <end position="479"/>
    </location>
</feature>
<dbReference type="KEGG" id="npi:G7071_03930"/>
<keyword evidence="1" id="KW-1133">Transmembrane helix</keyword>
<dbReference type="Gene3D" id="3.20.20.450">
    <property type="entry name" value="EAL domain"/>
    <property type="match status" value="1"/>
</dbReference>
<dbReference type="Pfam" id="PF00563">
    <property type="entry name" value="EAL"/>
    <property type="match status" value="1"/>
</dbReference>
<dbReference type="InterPro" id="IPR001633">
    <property type="entry name" value="EAL_dom"/>
</dbReference>
<dbReference type="PROSITE" id="PS50112">
    <property type="entry name" value="PAS"/>
    <property type="match status" value="1"/>
</dbReference>
<evidence type="ECO:0000259" key="4">
    <source>
        <dbReference type="PROSITE" id="PS50887"/>
    </source>
</evidence>
<feature type="transmembrane region" description="Helical" evidence="1">
    <location>
        <begin position="78"/>
        <end position="95"/>
    </location>
</feature>
<dbReference type="PANTHER" id="PTHR44757">
    <property type="entry name" value="DIGUANYLATE CYCLASE DGCP"/>
    <property type="match status" value="1"/>
</dbReference>
<evidence type="ECO:0000259" key="3">
    <source>
        <dbReference type="PROSITE" id="PS50883"/>
    </source>
</evidence>
<keyword evidence="6" id="KW-1185">Reference proteome</keyword>
<dbReference type="InterPro" id="IPR052155">
    <property type="entry name" value="Biofilm_reg_signaling"/>
</dbReference>
<dbReference type="InterPro" id="IPR013656">
    <property type="entry name" value="PAS_4"/>
</dbReference>
<name>A0A6G7YD16_9ACTN</name>
<dbReference type="PANTHER" id="PTHR44757:SF2">
    <property type="entry name" value="BIOFILM ARCHITECTURE MAINTENANCE PROTEIN MBAA"/>
    <property type="match status" value="1"/>
</dbReference>
<dbReference type="AlphaFoldDB" id="A0A6G7YD16"/>
<evidence type="ECO:0000313" key="6">
    <source>
        <dbReference type="Proteomes" id="UP000502035"/>
    </source>
</evidence>
<evidence type="ECO:0000256" key="1">
    <source>
        <dbReference type="SAM" id="Phobius"/>
    </source>
</evidence>
<dbReference type="CDD" id="cd01949">
    <property type="entry name" value="GGDEF"/>
    <property type="match status" value="1"/>
</dbReference>
<keyword evidence="1" id="KW-0812">Transmembrane</keyword>
<dbReference type="PROSITE" id="PS50887">
    <property type="entry name" value="GGDEF"/>
    <property type="match status" value="1"/>
</dbReference>
<dbReference type="InterPro" id="IPR043128">
    <property type="entry name" value="Rev_trsase/Diguanyl_cyclase"/>
</dbReference>
<feature type="domain" description="EAL" evidence="3">
    <location>
        <begin position="490"/>
        <end position="743"/>
    </location>
</feature>
<dbReference type="RefSeq" id="WP_166315113.1">
    <property type="nucleotide sequence ID" value="NZ_CP049866.1"/>
</dbReference>
<dbReference type="SUPFAM" id="SSF55073">
    <property type="entry name" value="Nucleotide cyclase"/>
    <property type="match status" value="1"/>
</dbReference>
<dbReference type="Proteomes" id="UP000502035">
    <property type="component" value="Chromosome"/>
</dbReference>
<dbReference type="InterPro" id="IPR029787">
    <property type="entry name" value="Nucleotide_cyclase"/>
</dbReference>
<dbReference type="CDD" id="cd00130">
    <property type="entry name" value="PAS"/>
    <property type="match status" value="1"/>
</dbReference>
<dbReference type="InterPro" id="IPR035919">
    <property type="entry name" value="EAL_sf"/>
</dbReference>
<dbReference type="InterPro" id="IPR000014">
    <property type="entry name" value="PAS"/>
</dbReference>
<dbReference type="InterPro" id="IPR000160">
    <property type="entry name" value="GGDEF_dom"/>
</dbReference>
<dbReference type="PROSITE" id="PS50883">
    <property type="entry name" value="EAL"/>
    <property type="match status" value="1"/>
</dbReference>
<feature type="transmembrane region" description="Helical" evidence="1">
    <location>
        <begin position="51"/>
        <end position="71"/>
    </location>
</feature>
<protein>
    <submittedName>
        <fullName evidence="5">EAL domain-containing protein</fullName>
    </submittedName>
</protein>
<dbReference type="FunFam" id="3.30.70.270:FF:000001">
    <property type="entry name" value="Diguanylate cyclase domain protein"/>
    <property type="match status" value="1"/>
</dbReference>
<feature type="transmembrane region" description="Helical" evidence="1">
    <location>
        <begin position="156"/>
        <end position="176"/>
    </location>
</feature>
<accession>A0A6G7YD16</accession>
<dbReference type="EMBL" id="CP049866">
    <property type="protein sequence ID" value="QIK74695.1"/>
    <property type="molecule type" value="Genomic_DNA"/>
</dbReference>
<dbReference type="SUPFAM" id="SSF55785">
    <property type="entry name" value="PYP-like sensor domain (PAS domain)"/>
    <property type="match status" value="1"/>
</dbReference>
<sequence length="753" mass="82235">MSALERALERVLAVRAEFDRTRPSLRLMRPFGIALGVALVAVLIPPHDTSGALIVVLSVIYATILFAFIYSSLSEERTWVAPAAVFLVIPYLALLREAGGGHGSGYEPLFVAPVVWLAITGSKREMYAASLLIAAAILAPVWLIGGPRYPVDDLRLLLVFAVSAFVIGRVVQRIMVRLERETRTARAANERSARLFLDAPHGVAVLDLHGTIVLANGALGAIVGIRGRDMIGQSLAAFSAPGDDSVEAHVTRALESEADSGVSECVLRNDLGQDVHVSLSSRVLRHGDVEEPDILLVNVVDVSEQRRYHDRLAHLVDHDVLTGLANRRLFDLELQRHLERCRRYGPTGAVLLLDLDNFKQVNDSLGHNAGDELLVNIGSVLRRAVRSTDVVARLGGDEFGVIVTDGDQPAAAVVAQNIVDRIREHAATLDGVSRRVTASVGAVTFKAASDHSVDILALADMTMYDAKEAGRNQVALLPEGEARQPRLSARLQWQDRIEAALADDRFELMLQPIMHVETGLVDSAEALLRLRSEDGELVPPGRFVYIAERAGLMPQVDAWVVERSIAMLAEIRRDVPGFCLEVNLSGHSIGDAMVEQTIRDSLARHDVEARALILEITETAAVADVALAREFAMRLAELGCRFALDDFGAGFGSFYYLKHLIFDYVKIDGEFVANVHTSQVDRTILRSIVGIARDLGKETVAEFVSAPEILEVIREEGVDYAQGYLIGRPIPLEEFRQEFLLPRPADAPGALEP</sequence>
<dbReference type="Gene3D" id="3.30.70.270">
    <property type="match status" value="1"/>
</dbReference>
<feature type="transmembrane region" description="Helical" evidence="1">
    <location>
        <begin position="27"/>
        <end position="45"/>
    </location>
</feature>
<organism evidence="5 6">
    <name type="scientific">Nocardioides piscis</name>
    <dbReference type="NCBI Taxonomy" id="2714938"/>
    <lineage>
        <taxon>Bacteria</taxon>
        <taxon>Bacillati</taxon>
        <taxon>Actinomycetota</taxon>
        <taxon>Actinomycetes</taxon>
        <taxon>Propionibacteriales</taxon>
        <taxon>Nocardioidaceae</taxon>
        <taxon>Nocardioides</taxon>
    </lineage>
</organism>
<dbReference type="SMART" id="SM00052">
    <property type="entry name" value="EAL"/>
    <property type="match status" value="1"/>
</dbReference>
<dbReference type="SMART" id="SM00091">
    <property type="entry name" value="PAS"/>
    <property type="match status" value="1"/>
</dbReference>
<dbReference type="Gene3D" id="3.30.450.20">
    <property type="entry name" value="PAS domain"/>
    <property type="match status" value="1"/>
</dbReference>
<dbReference type="Pfam" id="PF00990">
    <property type="entry name" value="GGDEF"/>
    <property type="match status" value="1"/>
</dbReference>
<feature type="domain" description="PAS" evidence="2">
    <location>
        <begin position="189"/>
        <end position="257"/>
    </location>
</feature>
<evidence type="ECO:0000313" key="5">
    <source>
        <dbReference type="EMBL" id="QIK74695.1"/>
    </source>
</evidence>
<dbReference type="SMART" id="SM00267">
    <property type="entry name" value="GGDEF"/>
    <property type="match status" value="1"/>
</dbReference>